<reference evidence="2 3" key="1">
    <citation type="submission" date="2015-08" db="EMBL/GenBank/DDBJ databases">
        <title>Draft Genome Sequence of Bacillus vietnamensis UCD-SED5.</title>
        <authorList>
            <person name="Lee R.D."/>
            <person name="Jospin G."/>
            <person name="Lang J.M."/>
            <person name="Coil D.A."/>
            <person name="Eisen J.A."/>
        </authorList>
    </citation>
    <scope>NUCLEOTIDE SEQUENCE [LARGE SCALE GENOMIC DNA]</scope>
    <source>
        <strain evidence="2 3">UCD-SED5</strain>
    </source>
</reference>
<evidence type="ECO:0000259" key="1">
    <source>
        <dbReference type="Pfam" id="PF13474"/>
    </source>
</evidence>
<dbReference type="AlphaFoldDB" id="A0A0P6WQ63"/>
<dbReference type="eggNOG" id="COG4319">
    <property type="taxonomic scope" value="Bacteria"/>
</dbReference>
<proteinExistence type="predicted"/>
<gene>
    <name evidence="2" type="ORF">AM506_16745</name>
</gene>
<dbReference type="EMBL" id="LIXZ01000015">
    <property type="protein sequence ID" value="KPL58499.1"/>
    <property type="molecule type" value="Genomic_DNA"/>
</dbReference>
<dbReference type="Gene3D" id="3.10.450.50">
    <property type="match status" value="1"/>
</dbReference>
<dbReference type="OrthoDB" id="9812295at2"/>
<dbReference type="Pfam" id="PF13474">
    <property type="entry name" value="SnoaL_3"/>
    <property type="match status" value="1"/>
</dbReference>
<evidence type="ECO:0000313" key="2">
    <source>
        <dbReference type="EMBL" id="KPL58499.1"/>
    </source>
</evidence>
<dbReference type="InterPro" id="IPR037401">
    <property type="entry name" value="SnoaL-like"/>
</dbReference>
<comment type="caution">
    <text evidence="2">The sequence shown here is derived from an EMBL/GenBank/DDBJ whole genome shotgun (WGS) entry which is preliminary data.</text>
</comment>
<accession>A0A0P6WQ63</accession>
<sequence>MNVQDVLEQYKNAIHERDIESFLSIYDPAVHIYDCWGQWECIGLASWQENVTEWFIGLKDDGEILKVDFQDVVVEENAHLAFAHCAVTFAAHKEESGEKLRQMTNRFTFCLEKVKDTWLITHEHSSLPISMEDGKGMFGLR</sequence>
<dbReference type="Proteomes" id="UP000050398">
    <property type="component" value="Unassembled WGS sequence"/>
</dbReference>
<feature type="domain" description="SnoaL-like" evidence="1">
    <location>
        <begin position="3"/>
        <end position="129"/>
    </location>
</feature>
<organism evidence="2 3">
    <name type="scientific">Rossellomorea vietnamensis</name>
    <dbReference type="NCBI Taxonomy" id="218284"/>
    <lineage>
        <taxon>Bacteria</taxon>
        <taxon>Bacillati</taxon>
        <taxon>Bacillota</taxon>
        <taxon>Bacilli</taxon>
        <taxon>Bacillales</taxon>
        <taxon>Bacillaceae</taxon>
        <taxon>Rossellomorea</taxon>
    </lineage>
</organism>
<evidence type="ECO:0000313" key="3">
    <source>
        <dbReference type="Proteomes" id="UP000050398"/>
    </source>
</evidence>
<name>A0A0P6WQ63_9BACI</name>
<dbReference type="InterPro" id="IPR032710">
    <property type="entry name" value="NTF2-like_dom_sf"/>
</dbReference>
<protein>
    <recommendedName>
        <fullName evidence="1">SnoaL-like domain-containing protein</fullName>
    </recommendedName>
</protein>
<dbReference type="SUPFAM" id="SSF54427">
    <property type="entry name" value="NTF2-like"/>
    <property type="match status" value="1"/>
</dbReference>
<dbReference type="PATRIC" id="fig|218284.4.peg.1558"/>
<dbReference type="RefSeq" id="WP_060673620.1">
    <property type="nucleotide sequence ID" value="NZ_LIXZ01000015.1"/>
</dbReference>